<feature type="coiled-coil region" evidence="1">
    <location>
        <begin position="42"/>
        <end position="76"/>
    </location>
</feature>
<evidence type="ECO:0000313" key="4">
    <source>
        <dbReference type="Proteomes" id="UP000249739"/>
    </source>
</evidence>
<name>A0A2W5FB74_9BACT</name>
<feature type="region of interest" description="Disordered" evidence="2">
    <location>
        <begin position="204"/>
        <end position="226"/>
    </location>
</feature>
<reference evidence="3 4" key="1">
    <citation type="submission" date="2017-08" db="EMBL/GenBank/DDBJ databases">
        <title>Infants hospitalized years apart are colonized by the same room-sourced microbial strains.</title>
        <authorList>
            <person name="Brooks B."/>
            <person name="Olm M.R."/>
            <person name="Firek B.A."/>
            <person name="Baker R."/>
            <person name="Thomas B.C."/>
            <person name="Morowitz M.J."/>
            <person name="Banfield J.F."/>
        </authorList>
    </citation>
    <scope>NUCLEOTIDE SEQUENCE [LARGE SCALE GENOMIC DNA]</scope>
    <source>
        <strain evidence="3">S2_006_000_R2_64</strain>
    </source>
</reference>
<evidence type="ECO:0000256" key="2">
    <source>
        <dbReference type="SAM" id="MobiDB-lite"/>
    </source>
</evidence>
<dbReference type="AlphaFoldDB" id="A0A2W5FB74"/>
<sequence length="226" mass="25458">MLEILGRRRLIVLVGLIVLAASSAYVLYEYLIPEKVKAESVLSSAKSALQQKRIEIQKLKEEYALLQTQLRDFKNIEAKGFFNDQGRVEAQENFEKLRTVSGVINAKYSIKTGQLKEDARANEAGYVILTSPIQVELDSIEDTDVYSFIKLVQERYPGKIDISKMSITKPDRLTSSKLREIYRGKPVPLIKSYLDIEWKTMASRQSLSPDTTQASEAATPQGVAPQ</sequence>
<organism evidence="3 4">
    <name type="scientific">Micavibrio aeruginosavorus</name>
    <dbReference type="NCBI Taxonomy" id="349221"/>
    <lineage>
        <taxon>Bacteria</taxon>
        <taxon>Pseudomonadati</taxon>
        <taxon>Bdellovibrionota</taxon>
        <taxon>Bdellovibrionia</taxon>
        <taxon>Bdellovibrionales</taxon>
        <taxon>Pseudobdellovibrionaceae</taxon>
        <taxon>Micavibrio</taxon>
    </lineage>
</organism>
<protein>
    <submittedName>
        <fullName evidence="3">Uncharacterized protein</fullName>
    </submittedName>
</protein>
<gene>
    <name evidence="3" type="ORF">DI586_11160</name>
</gene>
<keyword evidence="1" id="KW-0175">Coiled coil</keyword>
<proteinExistence type="predicted"/>
<evidence type="ECO:0000313" key="3">
    <source>
        <dbReference type="EMBL" id="PZP53331.1"/>
    </source>
</evidence>
<evidence type="ECO:0000256" key="1">
    <source>
        <dbReference type="SAM" id="Coils"/>
    </source>
</evidence>
<comment type="caution">
    <text evidence="3">The sequence shown here is derived from an EMBL/GenBank/DDBJ whole genome shotgun (WGS) entry which is preliminary data.</text>
</comment>
<dbReference type="Proteomes" id="UP000249739">
    <property type="component" value="Unassembled WGS sequence"/>
</dbReference>
<dbReference type="EMBL" id="QFOT01000185">
    <property type="protein sequence ID" value="PZP53331.1"/>
    <property type="molecule type" value="Genomic_DNA"/>
</dbReference>
<feature type="compositionally biased region" description="Polar residues" evidence="2">
    <location>
        <begin position="204"/>
        <end position="218"/>
    </location>
</feature>
<accession>A0A2W5FB74</accession>